<reference evidence="3" key="1">
    <citation type="submission" date="2020-11" db="EMBL/GenBank/DDBJ databases">
        <authorList>
            <person name="Tran Van P."/>
        </authorList>
    </citation>
    <scope>NUCLEOTIDE SEQUENCE</scope>
</reference>
<dbReference type="PANTHER" id="PTHR22619:SF0">
    <property type="entry name" value="ZINC FINGER SWIM DOMAIN-CONTAINING PROTEIN 6-LIKE PROTEIN"/>
    <property type="match status" value="1"/>
</dbReference>
<keyword evidence="1" id="KW-0862">Zinc</keyword>
<sequence length="147" mass="16585">MKRRWRRCARTLALYALNIEDDPVRFLEFTDWTSNDGEIRPPIQRPSGAQTLTHLVKESAVLTVRVCSRCKITSVTCSCDTKDIFWCQHVVALSLYRIRNAESVRLRVPISGTLRPSGARDALLAFKEAFANKKMGRGFERGEGGAV</sequence>
<gene>
    <name evidence="3" type="ORF">TGEB3V08_LOCUS5689</name>
</gene>
<keyword evidence="1" id="KW-0863">Zinc-finger</keyword>
<evidence type="ECO:0000256" key="1">
    <source>
        <dbReference type="PROSITE-ProRule" id="PRU00325"/>
    </source>
</evidence>
<proteinExistence type="predicted"/>
<accession>A0A7R9JYE5</accession>
<organism evidence="3">
    <name type="scientific">Timema genevievae</name>
    <name type="common">Walking stick</name>
    <dbReference type="NCBI Taxonomy" id="629358"/>
    <lineage>
        <taxon>Eukaryota</taxon>
        <taxon>Metazoa</taxon>
        <taxon>Ecdysozoa</taxon>
        <taxon>Arthropoda</taxon>
        <taxon>Hexapoda</taxon>
        <taxon>Insecta</taxon>
        <taxon>Pterygota</taxon>
        <taxon>Neoptera</taxon>
        <taxon>Polyneoptera</taxon>
        <taxon>Phasmatodea</taxon>
        <taxon>Timematodea</taxon>
        <taxon>Timematoidea</taxon>
        <taxon>Timematidae</taxon>
        <taxon>Timema</taxon>
    </lineage>
</organism>
<dbReference type="AlphaFoldDB" id="A0A7R9JYE5"/>
<dbReference type="InterPro" id="IPR007527">
    <property type="entry name" value="Znf_SWIM"/>
</dbReference>
<feature type="domain" description="SWIM-type" evidence="2">
    <location>
        <begin position="62"/>
        <end position="98"/>
    </location>
</feature>
<dbReference type="PANTHER" id="PTHR22619">
    <property type="entry name" value="ZINC FINGER SWIM DOMAIN CONTAINING PROTEIN 4, 5, 6"/>
    <property type="match status" value="1"/>
</dbReference>
<dbReference type="EMBL" id="OE841163">
    <property type="protein sequence ID" value="CAD7594480.1"/>
    <property type="molecule type" value="Genomic_DNA"/>
</dbReference>
<protein>
    <recommendedName>
        <fullName evidence="2">SWIM-type domain-containing protein</fullName>
    </recommendedName>
</protein>
<name>A0A7R9JYE5_TIMGE</name>
<dbReference type="GO" id="GO:0031462">
    <property type="term" value="C:Cul2-RING ubiquitin ligase complex"/>
    <property type="evidence" value="ECO:0007669"/>
    <property type="project" value="TreeGrafter"/>
</dbReference>
<dbReference type="PROSITE" id="PS50966">
    <property type="entry name" value="ZF_SWIM"/>
    <property type="match status" value="1"/>
</dbReference>
<evidence type="ECO:0000259" key="2">
    <source>
        <dbReference type="PROSITE" id="PS50966"/>
    </source>
</evidence>
<dbReference type="GO" id="GO:0008270">
    <property type="term" value="F:zinc ion binding"/>
    <property type="evidence" value="ECO:0007669"/>
    <property type="project" value="UniProtKB-KW"/>
</dbReference>
<evidence type="ECO:0000313" key="3">
    <source>
        <dbReference type="EMBL" id="CAD7594480.1"/>
    </source>
</evidence>
<keyword evidence="1" id="KW-0479">Metal-binding</keyword>